<gene>
    <name evidence="8" type="primary">mntP</name>
    <name evidence="10" type="ORF">EHV23_12040</name>
</gene>
<comment type="function">
    <text evidence="8">Probably functions as a manganese efflux pump.</text>
</comment>
<keyword evidence="11" id="KW-1185">Reference proteome</keyword>
<comment type="similarity">
    <text evidence="8">Belongs to the MntP (TC 9.B.29) family.</text>
</comment>
<evidence type="ECO:0000313" key="10">
    <source>
        <dbReference type="EMBL" id="RRN44102.1"/>
    </source>
</evidence>
<reference evidence="10 11" key="1">
    <citation type="submission" date="2018-11" db="EMBL/GenBank/DDBJ databases">
        <title>Genome sequencing of Lautropia sp. KCOM 2505 (= ChDC F240).</title>
        <authorList>
            <person name="Kook J.-K."/>
            <person name="Park S.-N."/>
            <person name="Lim Y.K."/>
        </authorList>
    </citation>
    <scope>NUCLEOTIDE SEQUENCE [LARGE SCALE GENOMIC DNA]</scope>
    <source>
        <strain evidence="10 11">KCOM 2505</strain>
    </source>
</reference>
<sequence>MSILSVVALGFAMSADAFAAALARGACMSHRPRFRQALTVGITFGVVEAITPLVGWLLGAAASQYVTAYDHWVAFFLLLGLGLHMVWKSFQPVELDCDDSGMDMDDRGQGVVTSVSGGGAAVAGRVATGGLLSTVMTSVATSLDAMAVGVTLAFVDVPIGQVALVIGLCTMVMVTLGVLLGRMLGTLLGRRAEMLGGAVLIAIGSVILYEHLTEGAVLALLRSGSLG</sequence>
<evidence type="ECO:0000256" key="7">
    <source>
        <dbReference type="ARBA" id="ARBA00023211"/>
    </source>
</evidence>
<proteinExistence type="inferred from homology"/>
<dbReference type="InterPro" id="IPR022929">
    <property type="entry name" value="Put_MntP"/>
</dbReference>
<evidence type="ECO:0000256" key="3">
    <source>
        <dbReference type="ARBA" id="ARBA00022692"/>
    </source>
</evidence>
<dbReference type="AlphaFoldDB" id="A0A3R8LMJ1"/>
<keyword evidence="5 8" id="KW-0406">Ion transport</keyword>
<dbReference type="GO" id="GO:0005384">
    <property type="term" value="F:manganese ion transmembrane transporter activity"/>
    <property type="evidence" value="ECO:0007669"/>
    <property type="project" value="UniProtKB-UniRule"/>
</dbReference>
<evidence type="ECO:0000256" key="9">
    <source>
        <dbReference type="SAM" id="SignalP"/>
    </source>
</evidence>
<evidence type="ECO:0000256" key="6">
    <source>
        <dbReference type="ARBA" id="ARBA00023136"/>
    </source>
</evidence>
<dbReference type="EMBL" id="RRUE01000002">
    <property type="protein sequence ID" value="RRN44102.1"/>
    <property type="molecule type" value="Genomic_DNA"/>
</dbReference>
<feature type="transmembrane region" description="Helical" evidence="8">
    <location>
        <begin position="72"/>
        <end position="90"/>
    </location>
</feature>
<name>A0A3R8LMJ1_9BURK</name>
<feature type="signal peptide" evidence="9">
    <location>
        <begin position="1"/>
        <end position="19"/>
    </location>
</feature>
<keyword evidence="3 8" id="KW-0812">Transmembrane</keyword>
<dbReference type="PANTHER" id="PTHR35529">
    <property type="entry name" value="MANGANESE EFFLUX PUMP MNTP-RELATED"/>
    <property type="match status" value="1"/>
</dbReference>
<dbReference type="HAMAP" id="MF_01521">
    <property type="entry name" value="MntP_pump"/>
    <property type="match status" value="1"/>
</dbReference>
<evidence type="ECO:0000256" key="5">
    <source>
        <dbReference type="ARBA" id="ARBA00023065"/>
    </source>
</evidence>
<evidence type="ECO:0000256" key="1">
    <source>
        <dbReference type="ARBA" id="ARBA00022448"/>
    </source>
</evidence>
<keyword evidence="4 8" id="KW-1133">Transmembrane helix</keyword>
<comment type="subcellular location">
    <subcellularLocation>
        <location evidence="8">Cell membrane</location>
        <topology evidence="8">Multi-pass membrane protein</topology>
    </subcellularLocation>
</comment>
<keyword evidence="1 8" id="KW-0813">Transport</keyword>
<dbReference type="OrthoDB" id="9811590at2"/>
<keyword evidence="6 8" id="KW-0472">Membrane</keyword>
<dbReference type="Proteomes" id="UP000270261">
    <property type="component" value="Unassembled WGS sequence"/>
</dbReference>
<keyword evidence="2 8" id="KW-1003">Cell membrane</keyword>
<evidence type="ECO:0000256" key="8">
    <source>
        <dbReference type="HAMAP-Rule" id="MF_01521"/>
    </source>
</evidence>
<evidence type="ECO:0000256" key="4">
    <source>
        <dbReference type="ARBA" id="ARBA00022989"/>
    </source>
</evidence>
<evidence type="ECO:0000313" key="11">
    <source>
        <dbReference type="Proteomes" id="UP000270261"/>
    </source>
</evidence>
<accession>A0A3R8LMJ1</accession>
<dbReference type="PANTHER" id="PTHR35529:SF1">
    <property type="entry name" value="MANGANESE EFFLUX PUMP MNTP-RELATED"/>
    <property type="match status" value="1"/>
</dbReference>
<keyword evidence="7 8" id="KW-0464">Manganese</keyword>
<dbReference type="Pfam" id="PF02659">
    <property type="entry name" value="Mntp"/>
    <property type="match status" value="1"/>
</dbReference>
<comment type="caution">
    <text evidence="8">Lacks conserved residue(s) required for the propagation of feature annotation.</text>
</comment>
<organism evidence="10 11">
    <name type="scientific">Lautropia dentalis</name>
    <dbReference type="NCBI Taxonomy" id="2490857"/>
    <lineage>
        <taxon>Bacteria</taxon>
        <taxon>Pseudomonadati</taxon>
        <taxon>Pseudomonadota</taxon>
        <taxon>Betaproteobacteria</taxon>
        <taxon>Burkholderiales</taxon>
        <taxon>Burkholderiaceae</taxon>
        <taxon>Lautropia</taxon>
    </lineage>
</organism>
<dbReference type="RefSeq" id="WP_125096296.1">
    <property type="nucleotide sequence ID" value="NZ_RRUE01000002.1"/>
</dbReference>
<feature type="chain" id="PRO_5018698193" description="Putative manganese efflux pump MntP" evidence="9">
    <location>
        <begin position="20"/>
        <end position="227"/>
    </location>
</feature>
<dbReference type="InterPro" id="IPR003810">
    <property type="entry name" value="Mntp/YtaF"/>
</dbReference>
<comment type="caution">
    <text evidence="10">The sequence shown here is derived from an EMBL/GenBank/DDBJ whole genome shotgun (WGS) entry which is preliminary data.</text>
</comment>
<feature type="transmembrane region" description="Helical" evidence="8">
    <location>
        <begin position="192"/>
        <end position="212"/>
    </location>
</feature>
<dbReference type="GO" id="GO:0005886">
    <property type="term" value="C:plasma membrane"/>
    <property type="evidence" value="ECO:0007669"/>
    <property type="project" value="UniProtKB-SubCell"/>
</dbReference>
<keyword evidence="9" id="KW-0732">Signal</keyword>
<evidence type="ECO:0000256" key="2">
    <source>
        <dbReference type="ARBA" id="ARBA00022475"/>
    </source>
</evidence>
<feature type="transmembrane region" description="Helical" evidence="8">
    <location>
        <begin position="161"/>
        <end position="180"/>
    </location>
</feature>
<feature type="transmembrane region" description="Helical" evidence="8">
    <location>
        <begin position="41"/>
        <end position="60"/>
    </location>
</feature>
<protein>
    <recommendedName>
        <fullName evidence="8">Putative manganese efflux pump MntP</fullName>
    </recommendedName>
</protein>